<keyword evidence="3" id="KW-1185">Reference proteome</keyword>
<feature type="region of interest" description="Disordered" evidence="1">
    <location>
        <begin position="1"/>
        <end position="31"/>
    </location>
</feature>
<feature type="compositionally biased region" description="Polar residues" evidence="1">
    <location>
        <begin position="200"/>
        <end position="216"/>
    </location>
</feature>
<accession>A0A6H0Y5L7</accession>
<name>A0A6H0Y5L7_9PEZI</name>
<dbReference type="AlphaFoldDB" id="A0A6H0Y5L7"/>
<feature type="compositionally biased region" description="Polar residues" evidence="1">
    <location>
        <begin position="289"/>
        <end position="298"/>
    </location>
</feature>
<protein>
    <recommendedName>
        <fullName evidence="4">Transcription factor domain-containing protein</fullName>
    </recommendedName>
</protein>
<feature type="region of interest" description="Disordered" evidence="1">
    <location>
        <begin position="124"/>
        <end position="222"/>
    </location>
</feature>
<dbReference type="EMBL" id="CP051143">
    <property type="protein sequence ID" value="QIX02347.1"/>
    <property type="molecule type" value="Genomic_DNA"/>
</dbReference>
<dbReference type="PANTHER" id="PTHR37540:SF5">
    <property type="entry name" value="TRANSCRIPTION FACTOR DOMAIN-CONTAINING PROTEIN"/>
    <property type="match status" value="1"/>
</dbReference>
<dbReference type="PANTHER" id="PTHR37540">
    <property type="entry name" value="TRANSCRIPTION FACTOR (ACR-2), PUTATIVE-RELATED-RELATED"/>
    <property type="match status" value="1"/>
</dbReference>
<sequence>MAFPRDQSDSQNDWYRADPMTSSSSVWPSNYTQDKIHRPLKRSNHESLCLQPSSVDYDDLLVNSRSIGDFQDPIESWFQSTSFNDSAVDLQDAATDNLLYTFRNEEARLPQRYLDKKRDPVLLQYPPTQSYTSTPSQVRIHGRSVSSPNTSLGILLSVDSDDSTEPAETKPSMENALPRVRPAVRQRKRASTSDEKRSKSQSLQPLTQYTFVQQQPDRAPPAGQVTMIRQTAMKNFLQRNGGDPRTKRKSLNADQKHDRKRSRDYDSMEDSDRSSSKRAASTPEKHSTPAEQKNSSTDCFEPTTVVLSSGRIDKMTVQEPDGGMVCDGTSNTLYSPFFTMSDMTVYLENPYNDKQPMSNMPVSHWQSTGWPELSSDTYGTDQLKYYCSFRFATPELARYWAPVLTKSKNAFYSTLCLSAAHDEIMEREFGVVEGRPQESTRRLQVWAHIIKMITQSMNQNDTSDGAVLAVLHVMYSEMIGGRCEHVMVHRKGLNDMVNIRGGVVALGTEGQLARTLSIVMYLVGCITETSPDVMYTKYVDTINTEPPPSNDSLLDSPIYTAARFCSISQARWQDPTQSILELTRKATQAFFNLHDLKDNQCPKNEASAELKYCNNSLLAFPSVDGDLTKEQGLVEVIRLSCCIFVHGLVLQVPLSEAVKDKVLQTVGGSASGCKTGPTLLRLKEVLKQSPFEDCWDTKSGVLLWCGLVALASSHGNYASSKEQSLRQARDFIAAVTLRTAIVQIFSHPVAMLGMLKRFHAVQQVLSRGGRNMDDPRAERQGDKGDMCQMKIVDRS</sequence>
<reference evidence="2 3" key="1">
    <citation type="journal article" date="2016" name="Sci. Rep.">
        <title>Peltaster fructicola genome reveals evolution from an invasive phytopathogen to an ectophytic parasite.</title>
        <authorList>
            <person name="Xu C."/>
            <person name="Chen H."/>
            <person name="Gleason M.L."/>
            <person name="Xu J.R."/>
            <person name="Liu H."/>
            <person name="Zhang R."/>
            <person name="Sun G."/>
        </authorList>
    </citation>
    <scope>NUCLEOTIDE SEQUENCE [LARGE SCALE GENOMIC DNA]</scope>
    <source>
        <strain evidence="2 3">LNHT1506</strain>
    </source>
</reference>
<feature type="compositionally biased region" description="Polar residues" evidence="1">
    <location>
        <begin position="20"/>
        <end position="31"/>
    </location>
</feature>
<dbReference type="Proteomes" id="UP000503462">
    <property type="component" value="Chromosome 5"/>
</dbReference>
<organism evidence="2 3">
    <name type="scientific">Peltaster fructicola</name>
    <dbReference type="NCBI Taxonomy" id="286661"/>
    <lineage>
        <taxon>Eukaryota</taxon>
        <taxon>Fungi</taxon>
        <taxon>Dikarya</taxon>
        <taxon>Ascomycota</taxon>
        <taxon>Pezizomycotina</taxon>
        <taxon>Dothideomycetes</taxon>
        <taxon>Dothideomycetes incertae sedis</taxon>
        <taxon>Peltaster</taxon>
    </lineage>
</organism>
<feature type="region of interest" description="Disordered" evidence="1">
    <location>
        <begin position="236"/>
        <end position="303"/>
    </location>
</feature>
<evidence type="ECO:0000313" key="2">
    <source>
        <dbReference type="EMBL" id="QIX02347.1"/>
    </source>
</evidence>
<evidence type="ECO:0008006" key="4">
    <source>
        <dbReference type="Google" id="ProtNLM"/>
    </source>
</evidence>
<gene>
    <name evidence="2" type="ORF">AMS68_007864</name>
</gene>
<feature type="compositionally biased region" description="Basic and acidic residues" evidence="1">
    <location>
        <begin position="254"/>
        <end position="275"/>
    </location>
</feature>
<evidence type="ECO:0000313" key="3">
    <source>
        <dbReference type="Proteomes" id="UP000503462"/>
    </source>
</evidence>
<proteinExistence type="predicted"/>
<evidence type="ECO:0000256" key="1">
    <source>
        <dbReference type="SAM" id="MobiDB-lite"/>
    </source>
</evidence>
<feature type="compositionally biased region" description="Polar residues" evidence="1">
    <location>
        <begin position="126"/>
        <end position="137"/>
    </location>
</feature>
<dbReference type="OrthoDB" id="4159781at2759"/>